<dbReference type="STRING" id="1329250.WOSG25_050440"/>
<accession>A0A069CTT2</accession>
<reference evidence="2" key="1">
    <citation type="journal article" date="2014" name="Genome Announc.">
        <title>Draft genome sequence of Weissella oryzae SG25T, isolated from fermented rice grains.</title>
        <authorList>
            <person name="Tanizawa Y."/>
            <person name="Fujisawa T."/>
            <person name="Mochizuki T."/>
            <person name="Kaminuma E."/>
            <person name="Suzuki Y."/>
            <person name="Nakamura Y."/>
            <person name="Tohno M."/>
        </authorList>
    </citation>
    <scope>NUCLEOTIDE SEQUENCE [LARGE SCALE GENOMIC DNA]</scope>
    <source>
        <strain evidence="2">DSM 25784 / JCM 18191 / LMG 30913 / SG25</strain>
    </source>
</reference>
<organism evidence="1 2">
    <name type="scientific">Weissella oryzae (strain DSM 25784 / JCM 18191 / LMG 30913 / SG25)</name>
    <dbReference type="NCBI Taxonomy" id="1329250"/>
    <lineage>
        <taxon>Bacteria</taxon>
        <taxon>Bacillati</taxon>
        <taxon>Bacillota</taxon>
        <taxon>Bacilli</taxon>
        <taxon>Lactobacillales</taxon>
        <taxon>Lactobacillaceae</taxon>
        <taxon>Weissella</taxon>
    </lineage>
</organism>
<gene>
    <name evidence="1" type="ORF">WOSG25_050440</name>
</gene>
<protein>
    <submittedName>
        <fullName evidence="1">LtrC-like protein</fullName>
    </submittedName>
</protein>
<sequence>MEKIELKIIDTHGISHTYAYPWDSDEVYQAASRGVGRALVIGLLENGPLDLHVTELLTNLTFLSAVIKIKQSGNKVVYSTTSIGAVKLLFGNNLQTALTELVSTENNERNSNSEKQVVNWHNILELMLINQRLKSLGGNFYADTVRA</sequence>
<evidence type="ECO:0000313" key="1">
    <source>
        <dbReference type="EMBL" id="GAK30772.1"/>
    </source>
</evidence>
<evidence type="ECO:0000313" key="2">
    <source>
        <dbReference type="Proteomes" id="UP000030643"/>
    </source>
</evidence>
<dbReference type="AlphaFoldDB" id="A0A069CTT2"/>
<dbReference type="RefSeq" id="WP_027698848.1">
    <property type="nucleotide sequence ID" value="NZ_DF820488.1"/>
</dbReference>
<proteinExistence type="predicted"/>
<dbReference type="EMBL" id="DF820488">
    <property type="protein sequence ID" value="GAK30772.1"/>
    <property type="molecule type" value="Genomic_DNA"/>
</dbReference>
<keyword evidence="2" id="KW-1185">Reference proteome</keyword>
<dbReference type="Proteomes" id="UP000030643">
    <property type="component" value="Unassembled WGS sequence"/>
</dbReference>
<name>A0A069CTT2_WEIOS</name>